<dbReference type="Pfam" id="PF11716">
    <property type="entry name" value="MDMPI_N"/>
    <property type="match status" value="1"/>
</dbReference>
<feature type="domain" description="Mycothiol-dependent maleylpyruvate isomerase metal-binding" evidence="1">
    <location>
        <begin position="20"/>
        <end position="102"/>
    </location>
</feature>
<reference evidence="2" key="1">
    <citation type="submission" date="2024-05" db="EMBL/GenBank/DDBJ databases">
        <authorList>
            <person name="Cai S.Y."/>
            <person name="Jin L.M."/>
            <person name="Li H.R."/>
        </authorList>
    </citation>
    <scope>NUCLEOTIDE SEQUENCE</scope>
    <source>
        <strain evidence="2">A5-74</strain>
    </source>
</reference>
<sequence length="210" mass="22274">MSTDQDDAGHGRWASLYGRVLDALEDLLAGIDPATEQGEVPATPGWTVRQVVAHLAGTASDITTGRMAGAPGSAWTARQLAERDGVPMAELLAELRSTQRSFGIIAEGASAGAFNAVVHHADLTEALVAHRQDEALFLPVLQDQRHRWSTLSLRLPDDPGLAGLRSVDPYLLSRALFTRLDRSAVRALVGPGPTDAEVDGLGLFGPPADR</sequence>
<dbReference type="SUPFAM" id="SSF109854">
    <property type="entry name" value="DinB/YfiT-like putative metalloenzymes"/>
    <property type="match status" value="1"/>
</dbReference>
<organism evidence="2">
    <name type="scientific">Nakamurella sp. A5-74</name>
    <dbReference type="NCBI Taxonomy" id="3158264"/>
    <lineage>
        <taxon>Bacteria</taxon>
        <taxon>Bacillati</taxon>
        <taxon>Actinomycetota</taxon>
        <taxon>Actinomycetes</taxon>
        <taxon>Nakamurellales</taxon>
        <taxon>Nakamurellaceae</taxon>
        <taxon>Nakamurella</taxon>
    </lineage>
</organism>
<name>A0AAU8DM95_9ACTN</name>
<evidence type="ECO:0000313" key="2">
    <source>
        <dbReference type="EMBL" id="XCG63264.1"/>
    </source>
</evidence>
<evidence type="ECO:0000259" key="1">
    <source>
        <dbReference type="Pfam" id="PF11716"/>
    </source>
</evidence>
<proteinExistence type="predicted"/>
<dbReference type="InterPro" id="IPR034660">
    <property type="entry name" value="DinB/YfiT-like"/>
</dbReference>
<dbReference type="GO" id="GO:0046872">
    <property type="term" value="F:metal ion binding"/>
    <property type="evidence" value="ECO:0007669"/>
    <property type="project" value="InterPro"/>
</dbReference>
<dbReference type="AlphaFoldDB" id="A0AAU8DM95"/>
<dbReference type="InterPro" id="IPR024344">
    <property type="entry name" value="MDMPI_metal-binding"/>
</dbReference>
<accession>A0AAU8DM95</accession>
<gene>
    <name evidence="2" type="ORF">ABLG96_18995</name>
</gene>
<dbReference type="EMBL" id="CP159218">
    <property type="protein sequence ID" value="XCG63264.1"/>
    <property type="molecule type" value="Genomic_DNA"/>
</dbReference>
<dbReference type="RefSeq" id="WP_353648879.1">
    <property type="nucleotide sequence ID" value="NZ_CP159218.1"/>
</dbReference>
<dbReference type="Gene3D" id="1.20.120.450">
    <property type="entry name" value="dinb family like domain"/>
    <property type="match status" value="1"/>
</dbReference>
<protein>
    <submittedName>
        <fullName evidence="2">DinB family protein</fullName>
    </submittedName>
</protein>